<dbReference type="STRING" id="341454.A0A4S2MZS7"/>
<evidence type="ECO:0000259" key="1">
    <source>
        <dbReference type="PROSITE" id="PS50011"/>
    </source>
</evidence>
<keyword evidence="3" id="KW-1185">Reference proteome</keyword>
<dbReference type="AlphaFoldDB" id="A0A4S2MZS7"/>
<accession>A0A4S2MZS7</accession>
<dbReference type="Pfam" id="PF00069">
    <property type="entry name" value="Pkinase"/>
    <property type="match status" value="1"/>
</dbReference>
<dbReference type="SUPFAM" id="SSF56112">
    <property type="entry name" value="Protein kinase-like (PK-like)"/>
    <property type="match status" value="1"/>
</dbReference>
<dbReference type="GO" id="GO:0005524">
    <property type="term" value="F:ATP binding"/>
    <property type="evidence" value="ECO:0007669"/>
    <property type="project" value="InterPro"/>
</dbReference>
<dbReference type="Proteomes" id="UP000298138">
    <property type="component" value="Unassembled WGS sequence"/>
</dbReference>
<name>A0A4S2MZS7_9PEZI</name>
<feature type="domain" description="Protein kinase" evidence="1">
    <location>
        <begin position="23"/>
        <end position="291"/>
    </location>
</feature>
<reference evidence="2 3" key="1">
    <citation type="submission" date="2019-04" db="EMBL/GenBank/DDBJ databases">
        <title>Comparative genomics and transcriptomics to analyze fruiting body development in filamentous ascomycetes.</title>
        <authorList>
            <consortium name="DOE Joint Genome Institute"/>
            <person name="Lutkenhaus R."/>
            <person name="Traeger S."/>
            <person name="Breuer J."/>
            <person name="Kuo A."/>
            <person name="Lipzen A."/>
            <person name="Pangilinan J."/>
            <person name="Dilworth D."/>
            <person name="Sandor L."/>
            <person name="Poggeler S."/>
            <person name="Barry K."/>
            <person name="Grigoriev I.V."/>
            <person name="Nowrousian M."/>
        </authorList>
    </citation>
    <scope>NUCLEOTIDE SEQUENCE [LARGE SCALE GENOMIC DNA]</scope>
    <source>
        <strain evidence="2 3">CBS 389.68</strain>
    </source>
</reference>
<protein>
    <submittedName>
        <fullName evidence="2">Kinase-like protein</fullName>
    </submittedName>
</protein>
<dbReference type="InterPro" id="IPR053235">
    <property type="entry name" value="Ser_Thr_kinase"/>
</dbReference>
<dbReference type="GO" id="GO:0005737">
    <property type="term" value="C:cytoplasm"/>
    <property type="evidence" value="ECO:0007669"/>
    <property type="project" value="TreeGrafter"/>
</dbReference>
<dbReference type="PANTHER" id="PTHR24361">
    <property type="entry name" value="MITOGEN-ACTIVATED KINASE KINASE KINASE"/>
    <property type="match status" value="1"/>
</dbReference>
<dbReference type="Gene3D" id="3.30.200.20">
    <property type="entry name" value="Phosphorylase Kinase, domain 1"/>
    <property type="match status" value="1"/>
</dbReference>
<dbReference type="OrthoDB" id="5979581at2759"/>
<keyword evidence="2" id="KW-0808">Transferase</keyword>
<evidence type="ECO:0000313" key="2">
    <source>
        <dbReference type="EMBL" id="TGZ82329.1"/>
    </source>
</evidence>
<dbReference type="InterPro" id="IPR000719">
    <property type="entry name" value="Prot_kinase_dom"/>
</dbReference>
<keyword evidence="2" id="KW-0418">Kinase</keyword>
<dbReference type="Gene3D" id="1.10.510.10">
    <property type="entry name" value="Transferase(Phosphotransferase) domain 1"/>
    <property type="match status" value="2"/>
</dbReference>
<dbReference type="PROSITE" id="PS50011">
    <property type="entry name" value="PROTEIN_KINASE_DOM"/>
    <property type="match status" value="1"/>
</dbReference>
<dbReference type="PANTHER" id="PTHR24361:SF678">
    <property type="entry name" value="SPORULATION-SPECIFIC PROTEIN 1"/>
    <property type="match status" value="1"/>
</dbReference>
<dbReference type="EMBL" id="ML220116">
    <property type="protein sequence ID" value="TGZ82329.1"/>
    <property type="molecule type" value="Genomic_DNA"/>
</dbReference>
<sequence>MGVWVDGERCVNCPSFANCTKPTLRASRLLHSRFKLLKRCSTVWTATDTKSTSSLIVAVKIPACIASYSDEPMMARLEAGKKLTAHVARKYVLFPLEAFTRKDGRRCSVMSVMHGTLEDVRKTLAAKEVQNVAAQLFLGLDYMHSACAVLHIKPDNVLFLSTNKGVRVKFADFSCWDQKRRHRTGILPIDFWATGIMLLELWSQTNVLGGYRKWNEQKGKHSFDFDLLYQRQKTLNARKAFDMNARKEVKDLVVRHQAVKLRDTLRRMLLVDPKRRVDSRQLFSSVVPPELAKWKK</sequence>
<gene>
    <name evidence="2" type="ORF">EX30DRAFT_363386</name>
</gene>
<evidence type="ECO:0000313" key="3">
    <source>
        <dbReference type="Proteomes" id="UP000298138"/>
    </source>
</evidence>
<dbReference type="GO" id="GO:0004672">
    <property type="term" value="F:protein kinase activity"/>
    <property type="evidence" value="ECO:0007669"/>
    <property type="project" value="InterPro"/>
</dbReference>
<organism evidence="2 3">
    <name type="scientific">Ascodesmis nigricans</name>
    <dbReference type="NCBI Taxonomy" id="341454"/>
    <lineage>
        <taxon>Eukaryota</taxon>
        <taxon>Fungi</taxon>
        <taxon>Dikarya</taxon>
        <taxon>Ascomycota</taxon>
        <taxon>Pezizomycotina</taxon>
        <taxon>Pezizomycetes</taxon>
        <taxon>Pezizales</taxon>
        <taxon>Ascodesmidaceae</taxon>
        <taxon>Ascodesmis</taxon>
    </lineage>
</organism>
<dbReference type="InterPro" id="IPR011009">
    <property type="entry name" value="Kinase-like_dom_sf"/>
</dbReference>
<proteinExistence type="predicted"/>
<dbReference type="SMART" id="SM00220">
    <property type="entry name" value="S_TKc"/>
    <property type="match status" value="1"/>
</dbReference>
<dbReference type="InParanoid" id="A0A4S2MZS7"/>